<dbReference type="Gene3D" id="1.25.40.10">
    <property type="entry name" value="Tetratricopeptide repeat domain"/>
    <property type="match status" value="1"/>
</dbReference>
<dbReference type="SUPFAM" id="SSF48452">
    <property type="entry name" value="TPR-like"/>
    <property type="match status" value="1"/>
</dbReference>
<gene>
    <name evidence="3" type="ORF">DealDRAFT_2293</name>
</gene>
<proteinExistence type="predicted"/>
<name>C0GII4_DETAL</name>
<keyword evidence="1" id="KW-0802">TPR repeat</keyword>
<accession>C0GII4</accession>
<evidence type="ECO:0000313" key="3">
    <source>
        <dbReference type="EMBL" id="EEG76845.1"/>
    </source>
</evidence>
<keyword evidence="2" id="KW-0812">Transmembrane</keyword>
<protein>
    <submittedName>
        <fullName evidence="3">Tetratricopeptide TPR_2 repeat protein</fullName>
    </submittedName>
</protein>
<keyword evidence="2" id="KW-0472">Membrane</keyword>
<dbReference type="STRING" id="555088.DealDRAFT_2293"/>
<evidence type="ECO:0000256" key="1">
    <source>
        <dbReference type="PROSITE-ProRule" id="PRU00339"/>
    </source>
</evidence>
<keyword evidence="2" id="KW-1133">Transmembrane helix</keyword>
<dbReference type="InterPro" id="IPR019734">
    <property type="entry name" value="TPR_rpt"/>
</dbReference>
<comment type="caution">
    <text evidence="3">The sequence shown here is derived from an EMBL/GenBank/DDBJ whole genome shotgun (WGS) entry which is preliminary data.</text>
</comment>
<feature type="transmembrane region" description="Helical" evidence="2">
    <location>
        <begin position="31"/>
        <end position="59"/>
    </location>
</feature>
<dbReference type="InterPro" id="IPR011990">
    <property type="entry name" value="TPR-like_helical_dom_sf"/>
</dbReference>
<dbReference type="AlphaFoldDB" id="C0GII4"/>
<feature type="repeat" description="TPR" evidence="1">
    <location>
        <begin position="70"/>
        <end position="103"/>
    </location>
</feature>
<dbReference type="PROSITE" id="PS50005">
    <property type="entry name" value="TPR"/>
    <property type="match status" value="1"/>
</dbReference>
<dbReference type="Proteomes" id="UP000006443">
    <property type="component" value="Unassembled WGS sequence"/>
</dbReference>
<sequence length="255" mass="29899">MSEEMEQESREPASYELPWPRELSQGLAPGLLWAVTSFFLFLVYFWYGVASLALMFIFFQTQRNTPVGRARRFYVQGRQEYRKKNYTEALENFHKALEIKPDATVIYPVIGDLYFFREEIAKAKNAYQDYFRRMPEDHDMRIWYAGKFLERGQFAEAVKELKKLPAEVRRTPQVVNLLALCLLKSSQNKEAIQILEPAVRKNESDDEHLLTSRYFLAKAYLQDGQKETARSLLQKLEEEHPGLEDVPQLLSSLNK</sequence>
<dbReference type="SMART" id="SM00028">
    <property type="entry name" value="TPR"/>
    <property type="match status" value="3"/>
</dbReference>
<organism evidence="3 4">
    <name type="scientific">Dethiobacter alkaliphilus AHT 1</name>
    <dbReference type="NCBI Taxonomy" id="555088"/>
    <lineage>
        <taxon>Bacteria</taxon>
        <taxon>Bacillati</taxon>
        <taxon>Bacillota</taxon>
        <taxon>Dethiobacteria</taxon>
        <taxon>Dethiobacterales</taxon>
        <taxon>Dethiobacteraceae</taxon>
        <taxon>Dethiobacter</taxon>
    </lineage>
</organism>
<dbReference type="EMBL" id="ACJM01000012">
    <property type="protein sequence ID" value="EEG76845.1"/>
    <property type="molecule type" value="Genomic_DNA"/>
</dbReference>
<dbReference type="PANTHER" id="PTHR12558:SF13">
    <property type="entry name" value="CELL DIVISION CYCLE PROTEIN 27 HOMOLOG"/>
    <property type="match status" value="1"/>
</dbReference>
<dbReference type="Pfam" id="PF14559">
    <property type="entry name" value="TPR_19"/>
    <property type="match status" value="2"/>
</dbReference>
<dbReference type="OrthoDB" id="9780183at2"/>
<evidence type="ECO:0000256" key="2">
    <source>
        <dbReference type="SAM" id="Phobius"/>
    </source>
</evidence>
<dbReference type="RefSeq" id="WP_008517544.1">
    <property type="nucleotide sequence ID" value="NZ_ACJM01000012.1"/>
</dbReference>
<keyword evidence="4" id="KW-1185">Reference proteome</keyword>
<evidence type="ECO:0000313" key="4">
    <source>
        <dbReference type="Proteomes" id="UP000006443"/>
    </source>
</evidence>
<dbReference type="PANTHER" id="PTHR12558">
    <property type="entry name" value="CELL DIVISION CYCLE 16,23,27"/>
    <property type="match status" value="1"/>
</dbReference>
<reference evidence="3 4" key="1">
    <citation type="submission" date="2009-02" db="EMBL/GenBank/DDBJ databases">
        <title>Sequencing of the draft genome and assembly of Dethiobacter alkaliphilus AHT 1.</title>
        <authorList>
            <consortium name="US DOE Joint Genome Institute (JGI-PGF)"/>
            <person name="Lucas S."/>
            <person name="Copeland A."/>
            <person name="Lapidus A."/>
            <person name="Glavina del Rio T."/>
            <person name="Dalin E."/>
            <person name="Tice H."/>
            <person name="Bruce D."/>
            <person name="Goodwin L."/>
            <person name="Pitluck S."/>
            <person name="Larimer F."/>
            <person name="Land M.L."/>
            <person name="Hauser L."/>
            <person name="Muyzer G."/>
        </authorList>
    </citation>
    <scope>NUCLEOTIDE SEQUENCE [LARGE SCALE GENOMIC DNA]</scope>
    <source>
        <strain evidence="3 4">AHT 1</strain>
    </source>
</reference>